<protein>
    <submittedName>
        <fullName evidence="1">Uncharacterized protein</fullName>
    </submittedName>
</protein>
<name>A0A6D2IR37_9BRAS</name>
<dbReference type="EMBL" id="CACVBM020001095">
    <property type="protein sequence ID" value="CAA7030415.1"/>
    <property type="molecule type" value="Genomic_DNA"/>
</dbReference>
<evidence type="ECO:0000313" key="2">
    <source>
        <dbReference type="Proteomes" id="UP000467841"/>
    </source>
</evidence>
<reference evidence="1" key="1">
    <citation type="submission" date="2020-01" db="EMBL/GenBank/DDBJ databases">
        <authorList>
            <person name="Mishra B."/>
        </authorList>
    </citation>
    <scope>NUCLEOTIDE SEQUENCE [LARGE SCALE GENOMIC DNA]</scope>
</reference>
<proteinExistence type="predicted"/>
<dbReference type="AlphaFoldDB" id="A0A6D2IR37"/>
<sequence>MTCLLSLQSTPDLSRVLASLTRFRKHFPEGHPSFNYSSPSTLNSGVTYRPLTEKAPLGPWASPLSTAGPLFLRGSNDLFTIPAINTRPFPVFWPHSHGFGNHFPKRSPILQLLHPSTLNSGVTYRPLTEKVFSGDVEWSDRVEEIECNDGVAEVALESTAKVIELKEIALEPNLRDRVRVK</sequence>
<organism evidence="1 2">
    <name type="scientific">Microthlaspi erraticum</name>
    <dbReference type="NCBI Taxonomy" id="1685480"/>
    <lineage>
        <taxon>Eukaryota</taxon>
        <taxon>Viridiplantae</taxon>
        <taxon>Streptophyta</taxon>
        <taxon>Embryophyta</taxon>
        <taxon>Tracheophyta</taxon>
        <taxon>Spermatophyta</taxon>
        <taxon>Magnoliopsida</taxon>
        <taxon>eudicotyledons</taxon>
        <taxon>Gunneridae</taxon>
        <taxon>Pentapetalae</taxon>
        <taxon>rosids</taxon>
        <taxon>malvids</taxon>
        <taxon>Brassicales</taxon>
        <taxon>Brassicaceae</taxon>
        <taxon>Coluteocarpeae</taxon>
        <taxon>Microthlaspi</taxon>
    </lineage>
</organism>
<accession>A0A6D2IR37</accession>
<gene>
    <name evidence="1" type="ORF">MERR_LOCUS17650</name>
</gene>
<dbReference type="Proteomes" id="UP000467841">
    <property type="component" value="Unassembled WGS sequence"/>
</dbReference>
<keyword evidence="2" id="KW-1185">Reference proteome</keyword>
<evidence type="ECO:0000313" key="1">
    <source>
        <dbReference type="EMBL" id="CAA7030415.1"/>
    </source>
</evidence>
<comment type="caution">
    <text evidence="1">The sequence shown here is derived from an EMBL/GenBank/DDBJ whole genome shotgun (WGS) entry which is preliminary data.</text>
</comment>